<dbReference type="EC" id="2.5.1.54" evidence="8"/>
<evidence type="ECO:0000256" key="3">
    <source>
        <dbReference type="ARBA" id="ARBA00007985"/>
    </source>
</evidence>
<evidence type="ECO:0000256" key="8">
    <source>
        <dbReference type="PIRNR" id="PIRNR001361"/>
    </source>
</evidence>
<evidence type="ECO:0000256" key="6">
    <source>
        <dbReference type="ARBA" id="ARBA00023141"/>
    </source>
</evidence>
<dbReference type="NCBIfam" id="TIGR00034">
    <property type="entry name" value="aroFGH"/>
    <property type="match status" value="1"/>
</dbReference>
<dbReference type="GO" id="GO:0008652">
    <property type="term" value="P:amino acid biosynthetic process"/>
    <property type="evidence" value="ECO:0007669"/>
    <property type="project" value="UniProtKB-KW"/>
</dbReference>
<dbReference type="InterPro" id="IPR006219">
    <property type="entry name" value="DAHP_synth_1"/>
</dbReference>
<proteinExistence type="inferred from homology"/>
<reference evidence="11 12" key="1">
    <citation type="journal article" date="2015" name="Genome Announc.">
        <title>Complete Genome Sequence of the Type Strain Corynebacterium testudinoris DSM 44614, Recovered from Necrotic Lesions in the Mouth of a Tortoise.</title>
        <authorList>
            <person name="Ruckert C."/>
            <person name="Kriete M."/>
            <person name="Jaenicke S."/>
            <person name="Winkler A."/>
            <person name="Tauch A."/>
        </authorList>
    </citation>
    <scope>NUCLEOTIDE SEQUENCE [LARGE SCALE GENOMIC DNA]</scope>
    <source>
        <strain evidence="11 12">DSM 44614</strain>
    </source>
</reference>
<keyword evidence="6 8" id="KW-0057">Aromatic amino acid biosynthesis</keyword>
<evidence type="ECO:0000259" key="10">
    <source>
        <dbReference type="Pfam" id="PF00793"/>
    </source>
</evidence>
<evidence type="ECO:0000256" key="1">
    <source>
        <dbReference type="ARBA" id="ARBA00003726"/>
    </source>
</evidence>
<dbReference type="Proteomes" id="UP000035540">
    <property type="component" value="Chromosome"/>
</dbReference>
<comment type="pathway">
    <text evidence="2 8">Metabolic intermediate biosynthesis; chorismate biosynthesis; chorismate from D-erythrose 4-phosphate and phosphoenolpyruvate: step 1/7.</text>
</comment>
<protein>
    <recommendedName>
        <fullName evidence="8">Phospho-2-dehydro-3-deoxyheptonate aldolase</fullName>
        <ecNumber evidence="8">2.5.1.54</ecNumber>
    </recommendedName>
</protein>
<evidence type="ECO:0000256" key="2">
    <source>
        <dbReference type="ARBA" id="ARBA00004688"/>
    </source>
</evidence>
<name>A0A0G3H6E0_9CORY</name>
<dbReference type="FunFam" id="3.20.20.70:FF:000005">
    <property type="entry name" value="Phospho-2-dehydro-3-deoxyheptonate aldolase"/>
    <property type="match status" value="1"/>
</dbReference>
<keyword evidence="12" id="KW-1185">Reference proteome</keyword>
<comment type="similarity">
    <text evidence="3 8">Belongs to the class-I DAHP synthase family.</text>
</comment>
<dbReference type="GO" id="GO:0005737">
    <property type="term" value="C:cytoplasm"/>
    <property type="evidence" value="ECO:0007669"/>
    <property type="project" value="TreeGrafter"/>
</dbReference>
<comment type="catalytic activity">
    <reaction evidence="7 8">
        <text>D-erythrose 4-phosphate + phosphoenolpyruvate + H2O = 7-phospho-2-dehydro-3-deoxy-D-arabino-heptonate + phosphate</text>
        <dbReference type="Rhea" id="RHEA:14717"/>
        <dbReference type="ChEBI" id="CHEBI:15377"/>
        <dbReference type="ChEBI" id="CHEBI:16897"/>
        <dbReference type="ChEBI" id="CHEBI:43474"/>
        <dbReference type="ChEBI" id="CHEBI:58394"/>
        <dbReference type="ChEBI" id="CHEBI:58702"/>
        <dbReference type="EC" id="2.5.1.54"/>
    </reaction>
</comment>
<feature type="domain" description="DAHP synthetase I/KDSA" evidence="10">
    <location>
        <begin position="48"/>
        <end position="350"/>
    </location>
</feature>
<evidence type="ECO:0000256" key="7">
    <source>
        <dbReference type="ARBA" id="ARBA00047508"/>
    </source>
</evidence>
<feature type="region of interest" description="Disordered" evidence="9">
    <location>
        <begin position="1"/>
        <end position="42"/>
    </location>
</feature>
<dbReference type="InterPro" id="IPR013785">
    <property type="entry name" value="Aldolase_TIM"/>
</dbReference>
<dbReference type="PATRIC" id="fig|136857.5.peg.857"/>
<evidence type="ECO:0000313" key="12">
    <source>
        <dbReference type="Proteomes" id="UP000035540"/>
    </source>
</evidence>
<dbReference type="EMBL" id="CP011545">
    <property type="protein sequence ID" value="AKK08315.1"/>
    <property type="molecule type" value="Genomic_DNA"/>
</dbReference>
<dbReference type="GO" id="GO:0009423">
    <property type="term" value="P:chorismate biosynthetic process"/>
    <property type="evidence" value="ECO:0007669"/>
    <property type="project" value="UniProtKB-UniPathway"/>
</dbReference>
<sequence length="364" mass="38676">MSSPVSLQDSPSTSNKRVRAFHDLPSPAQVQAQHPLTEAQQAKVEQDRQEIADIFAGDEDRLVVVVGPCSIHDPVAALDYANRLAPLAKRLSDDVKVVMRVYFEKPRTTVGWKGLINDPHLDGSYDVAEGLTIAREVLTDVVNLDLPTACEFLEPNSPQYYADAVAWGAIGARTTESQVHRQLASGMSMPIGFKNGTDGNIQVAIDAVAAASQPHFFFGTSDDGHPAVVETAGNANCHVILRGGTSGPNFDAESVGAVVDKLGPQARLMVDASHANSGKDHVQQANVVRDVAAQVAAGNGAIAGVMMESFLVAGAQTLDPEKLRRNGGEGLVYGQSVTDACMDFDTTVDLLAELAAAVRERRRA</sequence>
<organism evidence="11 12">
    <name type="scientific">Corynebacterium testudinoris</name>
    <dbReference type="NCBI Taxonomy" id="136857"/>
    <lineage>
        <taxon>Bacteria</taxon>
        <taxon>Bacillati</taxon>
        <taxon>Actinomycetota</taxon>
        <taxon>Actinomycetes</taxon>
        <taxon>Mycobacteriales</taxon>
        <taxon>Corynebacteriaceae</taxon>
        <taxon>Corynebacterium</taxon>
    </lineage>
</organism>
<keyword evidence="5 8" id="KW-0808">Transferase</keyword>
<dbReference type="SUPFAM" id="SSF51569">
    <property type="entry name" value="Aldolase"/>
    <property type="match status" value="1"/>
</dbReference>
<dbReference type="PANTHER" id="PTHR21225">
    <property type="entry name" value="PHOSPHO-2-DEHYDRO-3-DEOXYHEPTONATE ALDOLASE DAHP SYNTHETASE"/>
    <property type="match status" value="1"/>
</dbReference>
<evidence type="ECO:0000313" key="11">
    <source>
        <dbReference type="EMBL" id="AKK08315.1"/>
    </source>
</evidence>
<feature type="compositionally biased region" description="Polar residues" evidence="9">
    <location>
        <begin position="1"/>
        <end position="15"/>
    </location>
</feature>
<keyword evidence="4 8" id="KW-0028">Amino-acid biosynthesis</keyword>
<dbReference type="RefSeq" id="WP_047252696.1">
    <property type="nucleotide sequence ID" value="NZ_CP011545.1"/>
</dbReference>
<dbReference type="Gene3D" id="3.20.20.70">
    <property type="entry name" value="Aldolase class I"/>
    <property type="match status" value="1"/>
</dbReference>
<comment type="function">
    <text evidence="1 8">Stereospecific condensation of phosphoenolpyruvate (PEP) and D-erythrose-4-phosphate (E4P) giving rise to 3-deoxy-D-arabino-heptulosonate-7-phosphate (DAHP).</text>
</comment>
<dbReference type="STRING" id="136857.CTEST_04340"/>
<reference evidence="12" key="2">
    <citation type="submission" date="2015-05" db="EMBL/GenBank/DDBJ databases">
        <title>Complete genome sequence of Corynebacterium testudinoris DSM 44614, recovered from necrotic lesions in the mouth of a tortoise.</title>
        <authorList>
            <person name="Ruckert C."/>
            <person name="Albersmeier A."/>
            <person name="Winkler A."/>
            <person name="Tauch A."/>
        </authorList>
    </citation>
    <scope>NUCLEOTIDE SEQUENCE [LARGE SCALE GENOMIC DNA]</scope>
    <source>
        <strain evidence="12">DSM 44614</strain>
    </source>
</reference>
<dbReference type="AlphaFoldDB" id="A0A0G3H6E0"/>
<dbReference type="GO" id="GO:0009073">
    <property type="term" value="P:aromatic amino acid family biosynthetic process"/>
    <property type="evidence" value="ECO:0007669"/>
    <property type="project" value="UniProtKB-KW"/>
</dbReference>
<dbReference type="GO" id="GO:0003849">
    <property type="term" value="F:3-deoxy-7-phosphoheptulonate synthase activity"/>
    <property type="evidence" value="ECO:0007669"/>
    <property type="project" value="UniProtKB-EC"/>
</dbReference>
<dbReference type="PANTHER" id="PTHR21225:SF12">
    <property type="entry name" value="PHOSPHO-2-DEHYDRO-3-DEOXYHEPTONATE ALDOLASE, TYROSINE-INHIBITED"/>
    <property type="match status" value="1"/>
</dbReference>
<dbReference type="KEGG" id="cted:CTEST_04340"/>
<accession>A0A0G3H6E0</accession>
<feature type="compositionally biased region" description="Polar residues" evidence="9">
    <location>
        <begin position="28"/>
        <end position="40"/>
    </location>
</feature>
<dbReference type="NCBIfam" id="NF009395">
    <property type="entry name" value="PRK12755.1"/>
    <property type="match status" value="1"/>
</dbReference>
<evidence type="ECO:0000256" key="9">
    <source>
        <dbReference type="SAM" id="MobiDB-lite"/>
    </source>
</evidence>
<dbReference type="PIRSF" id="PIRSF001361">
    <property type="entry name" value="DAHP_synthase"/>
    <property type="match status" value="1"/>
</dbReference>
<dbReference type="InterPro" id="IPR006218">
    <property type="entry name" value="DAHP1/KDSA"/>
</dbReference>
<dbReference type="UniPathway" id="UPA00053">
    <property type="reaction ID" value="UER00084"/>
</dbReference>
<evidence type="ECO:0000256" key="5">
    <source>
        <dbReference type="ARBA" id="ARBA00022679"/>
    </source>
</evidence>
<evidence type="ECO:0000256" key="4">
    <source>
        <dbReference type="ARBA" id="ARBA00022605"/>
    </source>
</evidence>
<dbReference type="Pfam" id="PF00793">
    <property type="entry name" value="DAHP_synth_1"/>
    <property type="match status" value="1"/>
</dbReference>
<gene>
    <name evidence="11" type="ORF">CTEST_04340</name>
</gene>
<dbReference type="OrthoDB" id="9807331at2"/>